<reference evidence="6 7" key="1">
    <citation type="journal article" date="2016" name="Front. Microbiol.">
        <title>Comparative Genomics Analysis of Streptomyces Species Reveals Their Adaptation to the Marine Environment and Their Diversity at the Genomic Level.</title>
        <authorList>
            <person name="Tian X."/>
            <person name="Zhang Z."/>
            <person name="Yang T."/>
            <person name="Chen M."/>
            <person name="Li J."/>
            <person name="Chen F."/>
            <person name="Yang J."/>
            <person name="Li W."/>
            <person name="Zhang B."/>
            <person name="Zhang Z."/>
            <person name="Wu J."/>
            <person name="Zhang C."/>
            <person name="Long L."/>
            <person name="Xiao J."/>
        </authorList>
    </citation>
    <scope>NUCLEOTIDE SEQUENCE [LARGE SCALE GENOMIC DNA]</scope>
    <source>
        <strain evidence="6 7">SCSIO 10429</strain>
    </source>
</reference>
<keyword evidence="7" id="KW-1185">Reference proteome</keyword>
<dbReference type="PRINTS" id="PR00420">
    <property type="entry name" value="RNGMNOXGNASE"/>
</dbReference>
<dbReference type="Gene3D" id="3.30.70.2450">
    <property type="match status" value="1"/>
</dbReference>
<proteinExistence type="predicted"/>
<evidence type="ECO:0000313" key="6">
    <source>
        <dbReference type="EMBL" id="OEV03175.1"/>
    </source>
</evidence>
<keyword evidence="2" id="KW-0285">Flavoprotein</keyword>
<dbReference type="PANTHER" id="PTHR43004:SF19">
    <property type="entry name" value="BINDING MONOOXYGENASE, PUTATIVE (JCVI)-RELATED"/>
    <property type="match status" value="1"/>
</dbReference>
<name>A0A1E7KGX4_9ACTN</name>
<dbReference type="Pfam" id="PF21274">
    <property type="entry name" value="Rng_hyd_C"/>
    <property type="match status" value="1"/>
</dbReference>
<evidence type="ECO:0000259" key="5">
    <source>
        <dbReference type="Pfam" id="PF01494"/>
    </source>
</evidence>
<feature type="non-terminal residue" evidence="6">
    <location>
        <position position="528"/>
    </location>
</feature>
<dbReference type="AlphaFoldDB" id="A0A1E7KGX4"/>
<evidence type="ECO:0000256" key="2">
    <source>
        <dbReference type="ARBA" id="ARBA00022630"/>
    </source>
</evidence>
<dbReference type="RefSeq" id="WP_070020659.1">
    <property type="nucleotide sequence ID" value="NZ_LJGW01000713.1"/>
</dbReference>
<dbReference type="InterPro" id="IPR002938">
    <property type="entry name" value="FAD-bd"/>
</dbReference>
<keyword evidence="3" id="KW-0274">FAD</keyword>
<accession>A0A1E7KGX4</accession>
<comment type="cofactor">
    <cofactor evidence="1">
        <name>FAD</name>
        <dbReference type="ChEBI" id="CHEBI:57692"/>
    </cofactor>
</comment>
<dbReference type="EMBL" id="LJGW01000713">
    <property type="protein sequence ID" value="OEV03175.1"/>
    <property type="molecule type" value="Genomic_DNA"/>
</dbReference>
<feature type="region of interest" description="Disordered" evidence="4">
    <location>
        <begin position="469"/>
        <end position="500"/>
    </location>
</feature>
<dbReference type="SUPFAM" id="SSF51905">
    <property type="entry name" value="FAD/NAD(P)-binding domain"/>
    <property type="match status" value="1"/>
</dbReference>
<evidence type="ECO:0000256" key="4">
    <source>
        <dbReference type="SAM" id="MobiDB-lite"/>
    </source>
</evidence>
<dbReference type="Proteomes" id="UP000176005">
    <property type="component" value="Unassembled WGS sequence"/>
</dbReference>
<evidence type="ECO:0000313" key="7">
    <source>
        <dbReference type="Proteomes" id="UP000176005"/>
    </source>
</evidence>
<dbReference type="Pfam" id="PF01494">
    <property type="entry name" value="FAD_binding_3"/>
    <property type="match status" value="1"/>
</dbReference>
<gene>
    <name evidence="6" type="ORF">AN218_32730</name>
</gene>
<organism evidence="6 7">
    <name type="scientific">Streptomyces nanshensis</name>
    <dbReference type="NCBI Taxonomy" id="518642"/>
    <lineage>
        <taxon>Bacteria</taxon>
        <taxon>Bacillati</taxon>
        <taxon>Actinomycetota</taxon>
        <taxon>Actinomycetes</taxon>
        <taxon>Kitasatosporales</taxon>
        <taxon>Streptomycetaceae</taxon>
        <taxon>Streptomyces</taxon>
    </lineage>
</organism>
<evidence type="ECO:0000256" key="1">
    <source>
        <dbReference type="ARBA" id="ARBA00001974"/>
    </source>
</evidence>
<dbReference type="PANTHER" id="PTHR43004">
    <property type="entry name" value="TRK SYSTEM POTASSIUM UPTAKE PROTEIN"/>
    <property type="match status" value="1"/>
</dbReference>
<dbReference type="GO" id="GO:0071949">
    <property type="term" value="F:FAD binding"/>
    <property type="evidence" value="ECO:0007669"/>
    <property type="project" value="InterPro"/>
</dbReference>
<sequence length="528" mass="56022">MTIEDVDVVVAGAGPNGLMLACELSLAGVRPVVLERLPQRTSENRANGLIGQVTLMLDRRGLHERLSGSAGLPQTRPVFAFGAMPLALHRLERNPLHGLGVPQLRIEEVLEERALELGVEIRRGHELAGLSQDEGGVSADVRGPAGTYGLRARFLVGADGGRSVTRKLAGIGFPGVTSDDAVHRSGHVRLPDWLSDPETGGLNVPGHGPVPPFLHYRTDHGLFVYAPFPGRPTMISATEWGEDRNARGDEPMTLEELQASASRVLGAELPVEPPEGDGPHMLRRLDSGNTRLAERYRSGRVLLVGDAAHVHSAIGAPGLNLGLQDTVNLGWKLAAEVLGTAPPGLLDSYEAERRPVAERVVMHTQAQSALIAPGSEVTALRALFMELLEDPANIRRIGELMAGADIRYDMGPKTAHPLTGAWAPDVVVDAGDGPVRLAELTRSARPLLLDLSEDGDLADEVRAWGERVETVTARPAGPQDGASGTVGRNGDGGTDGSAPVTAMLLRPDCHLAWASSSARPSADERAEL</sequence>
<feature type="domain" description="FAD-binding" evidence="5">
    <location>
        <begin position="5"/>
        <end position="363"/>
    </location>
</feature>
<protein>
    <recommendedName>
        <fullName evidence="5">FAD-binding domain-containing protein</fullName>
    </recommendedName>
</protein>
<dbReference type="InterPro" id="IPR050641">
    <property type="entry name" value="RIFMO-like"/>
</dbReference>
<evidence type="ECO:0000256" key="3">
    <source>
        <dbReference type="ARBA" id="ARBA00022827"/>
    </source>
</evidence>
<comment type="caution">
    <text evidence="6">The sequence shown here is derived from an EMBL/GenBank/DDBJ whole genome shotgun (WGS) entry which is preliminary data.</text>
</comment>
<dbReference type="GO" id="GO:0016709">
    <property type="term" value="F:oxidoreductase activity, acting on paired donors, with incorporation or reduction of molecular oxygen, NAD(P)H as one donor, and incorporation of one atom of oxygen"/>
    <property type="evidence" value="ECO:0007669"/>
    <property type="project" value="UniProtKB-ARBA"/>
</dbReference>
<dbReference type="InterPro" id="IPR036188">
    <property type="entry name" value="FAD/NAD-bd_sf"/>
</dbReference>
<dbReference type="Gene3D" id="3.40.30.120">
    <property type="match status" value="1"/>
</dbReference>
<dbReference type="Gene3D" id="3.50.50.60">
    <property type="entry name" value="FAD/NAD(P)-binding domain"/>
    <property type="match status" value="2"/>
</dbReference>